<dbReference type="PANTHER" id="PTHR13723:SF311">
    <property type="entry name" value="ADAM CYSTEINE-RICH DOMAIN-CONTAINING PROTEIN"/>
    <property type="match status" value="1"/>
</dbReference>
<accession>A0A8C5MSJ6</accession>
<dbReference type="GeneTree" id="ENSGT00940000158404"/>
<name>A0A8C5MSJ6_9ANUR</name>
<evidence type="ECO:0000313" key="6">
    <source>
        <dbReference type="Ensembl" id="ENSLLEP00000019062.1"/>
    </source>
</evidence>
<sequence>MDDQSCPQPRPPMLVPCNTDICPPEWVALDWSECTPKCGPGYRYRIVHCKSGDHGDTGPSSQCIAKDKPATTVRCTMRRCPLPRWVTGEWGECSAPCGLGQQRRSVQCLNHTGQSSVECPEVSRPSAMQQCENNCETGPSDSPDECKDVNKVAYCPLVLKFKFCSRPYFRQMCCHTCQRH</sequence>
<dbReference type="GO" id="GO:0030198">
    <property type="term" value="P:extracellular matrix organization"/>
    <property type="evidence" value="ECO:0007669"/>
    <property type="project" value="TreeGrafter"/>
</dbReference>
<evidence type="ECO:0000256" key="4">
    <source>
        <dbReference type="ARBA" id="ARBA00022737"/>
    </source>
</evidence>
<evidence type="ECO:0000256" key="2">
    <source>
        <dbReference type="ARBA" id="ARBA00022525"/>
    </source>
</evidence>
<dbReference type="PANTHER" id="PTHR13723">
    <property type="entry name" value="ADAMTS A DISINTEGRIN AND METALLOPROTEASE WITH THROMBOSPONDIN MOTIFS PROTEASE"/>
    <property type="match status" value="1"/>
</dbReference>
<dbReference type="Pfam" id="PF19030">
    <property type="entry name" value="TSP1_ADAMTS"/>
    <property type="match status" value="2"/>
</dbReference>
<dbReference type="InterPro" id="IPR010909">
    <property type="entry name" value="PLAC"/>
</dbReference>
<dbReference type="GO" id="GO:0031012">
    <property type="term" value="C:extracellular matrix"/>
    <property type="evidence" value="ECO:0007669"/>
    <property type="project" value="TreeGrafter"/>
</dbReference>
<dbReference type="AlphaFoldDB" id="A0A8C5MSJ6"/>
<dbReference type="Ensembl" id="ENSLLET00000019811.1">
    <property type="protein sequence ID" value="ENSLLEP00000019062.1"/>
    <property type="gene ID" value="ENSLLEG00000012088.1"/>
</dbReference>
<dbReference type="SUPFAM" id="SSF82895">
    <property type="entry name" value="TSP-1 type 1 repeat"/>
    <property type="match status" value="2"/>
</dbReference>
<dbReference type="PROSITE" id="PS50900">
    <property type="entry name" value="PLAC"/>
    <property type="match status" value="1"/>
</dbReference>
<dbReference type="OrthoDB" id="10035764at2759"/>
<dbReference type="FunFam" id="2.20.100.10:FF:000079">
    <property type="entry name" value="ADAM metallopeptidase with thrombospondin type 1 motif 17"/>
    <property type="match status" value="1"/>
</dbReference>
<dbReference type="PROSITE" id="PS50092">
    <property type="entry name" value="TSP1"/>
    <property type="match status" value="2"/>
</dbReference>
<dbReference type="Proteomes" id="UP000694569">
    <property type="component" value="Unplaced"/>
</dbReference>
<organism evidence="6 7">
    <name type="scientific">Leptobrachium leishanense</name>
    <name type="common">Leishan spiny toad</name>
    <dbReference type="NCBI Taxonomy" id="445787"/>
    <lineage>
        <taxon>Eukaryota</taxon>
        <taxon>Metazoa</taxon>
        <taxon>Chordata</taxon>
        <taxon>Craniata</taxon>
        <taxon>Vertebrata</taxon>
        <taxon>Euteleostomi</taxon>
        <taxon>Amphibia</taxon>
        <taxon>Batrachia</taxon>
        <taxon>Anura</taxon>
        <taxon>Pelobatoidea</taxon>
        <taxon>Megophryidae</taxon>
        <taxon>Leptobrachium</taxon>
    </lineage>
</organism>
<evidence type="ECO:0000256" key="1">
    <source>
        <dbReference type="ARBA" id="ARBA00004613"/>
    </source>
</evidence>
<feature type="domain" description="PLAC" evidence="5">
    <location>
        <begin position="142"/>
        <end position="180"/>
    </location>
</feature>
<dbReference type="InterPro" id="IPR036383">
    <property type="entry name" value="TSP1_rpt_sf"/>
</dbReference>
<dbReference type="SMART" id="SM00209">
    <property type="entry name" value="TSP1"/>
    <property type="match status" value="2"/>
</dbReference>
<dbReference type="GO" id="GO:0006508">
    <property type="term" value="P:proteolysis"/>
    <property type="evidence" value="ECO:0007669"/>
    <property type="project" value="TreeGrafter"/>
</dbReference>
<comment type="subcellular location">
    <subcellularLocation>
        <location evidence="1">Secreted</location>
    </subcellularLocation>
</comment>
<dbReference type="InterPro" id="IPR000884">
    <property type="entry name" value="TSP1_rpt"/>
</dbReference>
<evidence type="ECO:0000313" key="7">
    <source>
        <dbReference type="Proteomes" id="UP000694569"/>
    </source>
</evidence>
<dbReference type="Pfam" id="PF08686">
    <property type="entry name" value="PLAC"/>
    <property type="match status" value="1"/>
</dbReference>
<evidence type="ECO:0000256" key="3">
    <source>
        <dbReference type="ARBA" id="ARBA00022729"/>
    </source>
</evidence>
<dbReference type="GO" id="GO:0004222">
    <property type="term" value="F:metalloendopeptidase activity"/>
    <property type="evidence" value="ECO:0007669"/>
    <property type="project" value="TreeGrafter"/>
</dbReference>
<dbReference type="InterPro" id="IPR050439">
    <property type="entry name" value="ADAMTS_ADAMTS-like"/>
</dbReference>
<dbReference type="Gene3D" id="2.20.100.10">
    <property type="entry name" value="Thrombospondin type-1 (TSP1) repeat"/>
    <property type="match status" value="2"/>
</dbReference>
<dbReference type="GO" id="GO:0005576">
    <property type="term" value="C:extracellular region"/>
    <property type="evidence" value="ECO:0007669"/>
    <property type="project" value="UniProtKB-SubCell"/>
</dbReference>
<reference evidence="6" key="1">
    <citation type="submission" date="2025-08" db="UniProtKB">
        <authorList>
            <consortium name="Ensembl"/>
        </authorList>
    </citation>
    <scope>IDENTIFICATION</scope>
</reference>
<keyword evidence="7" id="KW-1185">Reference proteome</keyword>
<keyword evidence="2" id="KW-0964">Secreted</keyword>
<reference evidence="6" key="2">
    <citation type="submission" date="2025-09" db="UniProtKB">
        <authorList>
            <consortium name="Ensembl"/>
        </authorList>
    </citation>
    <scope>IDENTIFICATION</scope>
</reference>
<keyword evidence="3" id="KW-0732">Signal</keyword>
<protein>
    <recommendedName>
        <fullName evidence="5">PLAC domain-containing protein</fullName>
    </recommendedName>
</protein>
<proteinExistence type="predicted"/>
<keyword evidence="4" id="KW-0677">Repeat</keyword>
<evidence type="ECO:0000259" key="5">
    <source>
        <dbReference type="PROSITE" id="PS50900"/>
    </source>
</evidence>